<proteinExistence type="predicted"/>
<sequence length="369" mass="39921">MPFSFRVAKSAGRARLTSLCVLVCLVLLSPLWAPGTAAAAAARAAGEARVTAVKRLDARMLDLTVESPAMRGSVPVRVILPRSWDSDRTRTYPVLYLLHGGNDDYTSWTRETDIETLAQDSDTLIVMPDAGKAGQYSDWSVGWPLWETFHTGELVRLMERDFRANTRRAIIGLSMGALGALDYAARHRGLYRYVAAFSPTVDIDDPWIRASILLGNWLAGNDVDYSKVWGDPKKQAANWEAHNPAAMVRNFRGTKVHLSVGTGTTGPLDANRDPVAVAASTLEGVLLPDVQKFSASLRAAGVDVSTHIYAPGTHSWPYWKRELHLVWGTVTRELEAGARRTPTSATSATGTSGTSGTATGTTGTPRTTA</sequence>
<feature type="region of interest" description="Disordered" evidence="1">
    <location>
        <begin position="336"/>
        <end position="369"/>
    </location>
</feature>
<dbReference type="InterPro" id="IPR050583">
    <property type="entry name" value="Mycobacterial_A85_antigen"/>
</dbReference>
<organism evidence="3 4">
    <name type="scientific">Actinacidiphila acididurans</name>
    <dbReference type="NCBI Taxonomy" id="2784346"/>
    <lineage>
        <taxon>Bacteria</taxon>
        <taxon>Bacillati</taxon>
        <taxon>Actinomycetota</taxon>
        <taxon>Actinomycetes</taxon>
        <taxon>Kitasatosporales</taxon>
        <taxon>Streptomycetaceae</taxon>
        <taxon>Actinacidiphila</taxon>
    </lineage>
</organism>
<dbReference type="Pfam" id="PF00756">
    <property type="entry name" value="Esterase"/>
    <property type="match status" value="1"/>
</dbReference>
<protein>
    <submittedName>
        <fullName evidence="3">Esterase family protein</fullName>
    </submittedName>
</protein>
<comment type="caution">
    <text evidence="3">The sequence shown here is derived from an EMBL/GenBank/DDBJ whole genome shotgun (WGS) entry which is preliminary data.</text>
</comment>
<name>A0ABS2U3N6_9ACTN</name>
<accession>A0ABS2U3N6</accession>
<feature type="chain" id="PRO_5045598859" evidence="2">
    <location>
        <begin position="40"/>
        <end position="369"/>
    </location>
</feature>
<keyword evidence="2" id="KW-0732">Signal</keyword>
<gene>
    <name evidence="3" type="ORF">ITX44_32225</name>
</gene>
<evidence type="ECO:0000256" key="2">
    <source>
        <dbReference type="SAM" id="SignalP"/>
    </source>
</evidence>
<dbReference type="PANTHER" id="PTHR48098">
    <property type="entry name" value="ENTEROCHELIN ESTERASE-RELATED"/>
    <property type="match status" value="1"/>
</dbReference>
<dbReference type="InterPro" id="IPR029058">
    <property type="entry name" value="AB_hydrolase_fold"/>
</dbReference>
<dbReference type="PANTHER" id="PTHR48098:SF1">
    <property type="entry name" value="DIACYLGLYCEROL ACYLTRANSFERASE_MYCOLYLTRANSFERASE AG85A"/>
    <property type="match status" value="1"/>
</dbReference>
<dbReference type="EMBL" id="JADKYB010000022">
    <property type="protein sequence ID" value="MBM9509135.1"/>
    <property type="molecule type" value="Genomic_DNA"/>
</dbReference>
<feature type="compositionally biased region" description="Low complexity" evidence="1">
    <location>
        <begin position="339"/>
        <end position="369"/>
    </location>
</feature>
<dbReference type="SUPFAM" id="SSF53474">
    <property type="entry name" value="alpha/beta-Hydrolases"/>
    <property type="match status" value="1"/>
</dbReference>
<feature type="signal peptide" evidence="2">
    <location>
        <begin position="1"/>
        <end position="39"/>
    </location>
</feature>
<dbReference type="InterPro" id="IPR000801">
    <property type="entry name" value="Esterase-like"/>
</dbReference>
<dbReference type="Proteomes" id="UP000749040">
    <property type="component" value="Unassembled WGS sequence"/>
</dbReference>
<evidence type="ECO:0000256" key="1">
    <source>
        <dbReference type="SAM" id="MobiDB-lite"/>
    </source>
</evidence>
<dbReference type="Gene3D" id="3.40.50.1820">
    <property type="entry name" value="alpha/beta hydrolase"/>
    <property type="match status" value="1"/>
</dbReference>
<evidence type="ECO:0000313" key="4">
    <source>
        <dbReference type="Proteomes" id="UP000749040"/>
    </source>
</evidence>
<keyword evidence="4" id="KW-1185">Reference proteome</keyword>
<dbReference type="RefSeq" id="WP_205361817.1">
    <property type="nucleotide sequence ID" value="NZ_JADKYB010000022.1"/>
</dbReference>
<evidence type="ECO:0000313" key="3">
    <source>
        <dbReference type="EMBL" id="MBM9509135.1"/>
    </source>
</evidence>
<reference evidence="3 4" key="1">
    <citation type="submission" date="2021-01" db="EMBL/GenBank/DDBJ databases">
        <title>Streptomyces acididurans sp. nov., isolated from a peat swamp forest soil.</title>
        <authorList>
            <person name="Chantavorakit T."/>
            <person name="Duangmal K."/>
        </authorList>
    </citation>
    <scope>NUCLEOTIDE SEQUENCE [LARGE SCALE GENOMIC DNA]</scope>
    <source>
        <strain evidence="3 4">KK5PA1</strain>
    </source>
</reference>